<dbReference type="InterPro" id="IPR000504">
    <property type="entry name" value="RRM_dom"/>
</dbReference>
<dbReference type="GO" id="GO:0003723">
    <property type="term" value="F:RNA binding"/>
    <property type="evidence" value="ECO:0007669"/>
    <property type="project" value="UniProtKB-UniRule"/>
</dbReference>
<accession>A0A2U1NKJ7</accession>
<feature type="region of interest" description="Disordered" evidence="2">
    <location>
        <begin position="292"/>
        <end position="332"/>
    </location>
</feature>
<evidence type="ECO:0000313" key="5">
    <source>
        <dbReference type="Proteomes" id="UP000245207"/>
    </source>
</evidence>
<sequence>MGSFRSKEDDLSKISTSIFITNFPESVSSKDLFHSCKQYGHVVDSFIPAKRMKDGKSFGFVRFINVFNVERLGSGKVEKNTTDLNKRKLDVAPKNVANNVSGKSFASVVQANRMKTATEIPPAIVLEEDCLNEKDLTLSLMGRVKEMASLANLKKALCNEGFDVVKISYLGELWVLLEFETVKAKDSFKDNVSVGSWFSIIKQAYSEFVPEGRLVWVELDGVPFKFWSSSTFKRIATKWGELMDVDDYDETNIHSKRICILTKFCGLIREGFKIIFQGKVYWVRASEVPGWSPDFSEEEDEDDTSVEDNINGNTNDQEANNGHEESDAEEVPETIFEQPDDQKNLHSDDPFGIYPLLNKDNVKVAQKDSLSHPPGFTPEGDLRDGNNANLDSKDFGENERGDYSSVKPDDDKDYSDSVNKKSESKRSGCPNWGTEKIRVSGLTNGSKVVLSKICSHVCMLLRLISMHLLVRNYMLPD</sequence>
<keyword evidence="5" id="KW-1185">Reference proteome</keyword>
<dbReference type="Proteomes" id="UP000245207">
    <property type="component" value="Unassembled WGS sequence"/>
</dbReference>
<proteinExistence type="predicted"/>
<dbReference type="CDD" id="cd00590">
    <property type="entry name" value="RRM_SF"/>
    <property type="match status" value="1"/>
</dbReference>
<dbReference type="AlphaFoldDB" id="A0A2U1NKJ7"/>
<protein>
    <submittedName>
        <fullName evidence="4">Nucleotide-binding alpha-beta plait domain-containing protein</fullName>
    </submittedName>
</protein>
<evidence type="ECO:0000313" key="4">
    <source>
        <dbReference type="EMBL" id="PWA73988.1"/>
    </source>
</evidence>
<dbReference type="Pfam" id="PF00076">
    <property type="entry name" value="RRM_1"/>
    <property type="match status" value="1"/>
</dbReference>
<comment type="caution">
    <text evidence="4">The sequence shown here is derived from an EMBL/GenBank/DDBJ whole genome shotgun (WGS) entry which is preliminary data.</text>
</comment>
<dbReference type="InterPro" id="IPR035979">
    <property type="entry name" value="RBD_domain_sf"/>
</dbReference>
<dbReference type="InterPro" id="IPR012677">
    <property type="entry name" value="Nucleotide-bd_a/b_plait_sf"/>
</dbReference>
<gene>
    <name evidence="4" type="ORF">CTI12_AA256070</name>
</gene>
<dbReference type="SUPFAM" id="SSF54928">
    <property type="entry name" value="RNA-binding domain, RBD"/>
    <property type="match status" value="1"/>
</dbReference>
<evidence type="ECO:0000259" key="3">
    <source>
        <dbReference type="PROSITE" id="PS50102"/>
    </source>
</evidence>
<reference evidence="4 5" key="1">
    <citation type="journal article" date="2018" name="Mol. Plant">
        <title>The genome of Artemisia annua provides insight into the evolution of Asteraceae family and artemisinin biosynthesis.</title>
        <authorList>
            <person name="Shen Q."/>
            <person name="Zhang L."/>
            <person name="Liao Z."/>
            <person name="Wang S."/>
            <person name="Yan T."/>
            <person name="Shi P."/>
            <person name="Liu M."/>
            <person name="Fu X."/>
            <person name="Pan Q."/>
            <person name="Wang Y."/>
            <person name="Lv Z."/>
            <person name="Lu X."/>
            <person name="Zhang F."/>
            <person name="Jiang W."/>
            <person name="Ma Y."/>
            <person name="Chen M."/>
            <person name="Hao X."/>
            <person name="Li L."/>
            <person name="Tang Y."/>
            <person name="Lv G."/>
            <person name="Zhou Y."/>
            <person name="Sun X."/>
            <person name="Brodelius P.E."/>
            <person name="Rose J.K.C."/>
            <person name="Tang K."/>
        </authorList>
    </citation>
    <scope>NUCLEOTIDE SEQUENCE [LARGE SCALE GENOMIC DNA]</scope>
    <source>
        <strain evidence="5">cv. Huhao1</strain>
        <tissue evidence="4">Leaf</tissue>
    </source>
</reference>
<feature type="region of interest" description="Disordered" evidence="2">
    <location>
        <begin position="365"/>
        <end position="430"/>
    </location>
</feature>
<dbReference type="Gene3D" id="3.30.70.330">
    <property type="match status" value="1"/>
</dbReference>
<dbReference type="EMBL" id="PKPP01002640">
    <property type="protein sequence ID" value="PWA73988.1"/>
    <property type="molecule type" value="Genomic_DNA"/>
</dbReference>
<dbReference type="OrthoDB" id="1744977at2759"/>
<feature type="compositionally biased region" description="Polar residues" evidence="2">
    <location>
        <begin position="310"/>
        <end position="320"/>
    </location>
</feature>
<keyword evidence="1" id="KW-0694">RNA-binding</keyword>
<dbReference type="PROSITE" id="PS50102">
    <property type="entry name" value="RRM"/>
    <property type="match status" value="1"/>
</dbReference>
<feature type="domain" description="RRM" evidence="3">
    <location>
        <begin position="16"/>
        <end position="96"/>
    </location>
</feature>
<evidence type="ECO:0000256" key="2">
    <source>
        <dbReference type="SAM" id="MobiDB-lite"/>
    </source>
</evidence>
<feature type="compositionally biased region" description="Acidic residues" evidence="2">
    <location>
        <begin position="295"/>
        <end position="306"/>
    </location>
</feature>
<feature type="compositionally biased region" description="Basic and acidic residues" evidence="2">
    <location>
        <begin position="391"/>
        <end position="426"/>
    </location>
</feature>
<evidence type="ECO:0000256" key="1">
    <source>
        <dbReference type="PROSITE-ProRule" id="PRU00176"/>
    </source>
</evidence>
<organism evidence="4 5">
    <name type="scientific">Artemisia annua</name>
    <name type="common">Sweet wormwood</name>
    <dbReference type="NCBI Taxonomy" id="35608"/>
    <lineage>
        <taxon>Eukaryota</taxon>
        <taxon>Viridiplantae</taxon>
        <taxon>Streptophyta</taxon>
        <taxon>Embryophyta</taxon>
        <taxon>Tracheophyta</taxon>
        <taxon>Spermatophyta</taxon>
        <taxon>Magnoliopsida</taxon>
        <taxon>eudicotyledons</taxon>
        <taxon>Gunneridae</taxon>
        <taxon>Pentapetalae</taxon>
        <taxon>asterids</taxon>
        <taxon>campanulids</taxon>
        <taxon>Asterales</taxon>
        <taxon>Asteraceae</taxon>
        <taxon>Asteroideae</taxon>
        <taxon>Anthemideae</taxon>
        <taxon>Artemisiinae</taxon>
        <taxon>Artemisia</taxon>
    </lineage>
</organism>
<dbReference type="SMART" id="SM00360">
    <property type="entry name" value="RRM"/>
    <property type="match status" value="1"/>
</dbReference>
<name>A0A2U1NKJ7_ARTAN</name>